<keyword evidence="8" id="KW-1185">Reference proteome</keyword>
<dbReference type="STRING" id="927664.SAMN05421780_101172"/>
<dbReference type="Proteomes" id="UP000199514">
    <property type="component" value="Unassembled WGS sequence"/>
</dbReference>
<evidence type="ECO:0000256" key="2">
    <source>
        <dbReference type="ARBA" id="ARBA00022963"/>
    </source>
</evidence>
<evidence type="ECO:0000313" key="8">
    <source>
        <dbReference type="Proteomes" id="UP000199514"/>
    </source>
</evidence>
<dbReference type="Pfam" id="PF19143">
    <property type="entry name" value="Omp85_2"/>
    <property type="match status" value="1"/>
</dbReference>
<evidence type="ECO:0000256" key="5">
    <source>
        <dbReference type="SAM" id="Phobius"/>
    </source>
</evidence>
<feature type="active site" description="Nucleophile" evidence="4">
    <location>
        <position position="96"/>
    </location>
</feature>
<evidence type="ECO:0000259" key="6">
    <source>
        <dbReference type="PROSITE" id="PS51635"/>
    </source>
</evidence>
<dbReference type="SUPFAM" id="SSF52151">
    <property type="entry name" value="FabD/lysophospholipase-like"/>
    <property type="match status" value="1"/>
</dbReference>
<dbReference type="InterPro" id="IPR050301">
    <property type="entry name" value="NTE"/>
</dbReference>
<feature type="active site" description="Proton acceptor" evidence="4">
    <location>
        <position position="239"/>
    </location>
</feature>
<feature type="short sequence motif" description="GXGXXG" evidence="4">
    <location>
        <begin position="67"/>
        <end position="72"/>
    </location>
</feature>
<dbReference type="GO" id="GO:0016787">
    <property type="term" value="F:hydrolase activity"/>
    <property type="evidence" value="ECO:0007669"/>
    <property type="project" value="UniProtKB-UniRule"/>
</dbReference>
<keyword evidence="3 4" id="KW-0443">Lipid metabolism</keyword>
<keyword evidence="5" id="KW-0812">Transmembrane</keyword>
<dbReference type="OrthoDB" id="9770965at2"/>
<feature type="short sequence motif" description="DGA/G" evidence="4">
    <location>
        <begin position="239"/>
        <end position="241"/>
    </location>
</feature>
<evidence type="ECO:0000313" key="7">
    <source>
        <dbReference type="EMBL" id="SFB73462.1"/>
    </source>
</evidence>
<dbReference type="InterPro" id="IPR016035">
    <property type="entry name" value="Acyl_Trfase/lysoPLipase"/>
</dbReference>
<dbReference type="AlphaFoldDB" id="A0A1I1DGG2"/>
<dbReference type="PROSITE" id="PS51635">
    <property type="entry name" value="PNPLA"/>
    <property type="match status" value="1"/>
</dbReference>
<dbReference type="CDD" id="cd07205">
    <property type="entry name" value="Pat_PNPLA6_PNPLA7_NTE1_like"/>
    <property type="match status" value="1"/>
</dbReference>
<keyword evidence="2 4" id="KW-0442">Lipid degradation</keyword>
<keyword evidence="1 4" id="KW-0378">Hydrolase</keyword>
<name>A0A1I1DGG2_9BACT</name>
<organism evidence="7 8">
    <name type="scientific">Flexibacter flexilis DSM 6793</name>
    <dbReference type="NCBI Taxonomy" id="927664"/>
    <lineage>
        <taxon>Bacteria</taxon>
        <taxon>Pseudomonadati</taxon>
        <taxon>Bacteroidota</taxon>
        <taxon>Cytophagia</taxon>
        <taxon>Cytophagales</taxon>
        <taxon>Flexibacteraceae</taxon>
        <taxon>Flexibacter</taxon>
    </lineage>
</organism>
<dbReference type="Gene3D" id="3.40.1090.10">
    <property type="entry name" value="Cytosolic phospholipase A2 catalytic domain"/>
    <property type="match status" value="2"/>
</dbReference>
<dbReference type="GO" id="GO:0016042">
    <property type="term" value="P:lipid catabolic process"/>
    <property type="evidence" value="ECO:0007669"/>
    <property type="project" value="UniProtKB-UniRule"/>
</dbReference>
<dbReference type="Pfam" id="PF01734">
    <property type="entry name" value="Patatin"/>
    <property type="match status" value="1"/>
</dbReference>
<sequence>MLIISPLHFIAHLYFLGIWFKIATIHLATQNIDKQMKTKYLISAILIFLALPILAQKRPKIGIALSGGGAKGLAHIGLLKAIDSAGIRVDYVAGTSMGAIVGGMYAAGYSGAEIEKYVRQVNWNRILTNKPEFRQLILPQKQENDKFLDIPLVKGKLYFGKGMLESNELWLTLSHYFFPYLTLSDFDSLPRKFRCVATNLDNGSAVVLKNGSLVKAIRASMAIPSVFTPVKIGEHTLIDGGLSRNFPVSEVREMGANIVIGSSVTSPQLASDAIDNPFQMISQIAFYGDKRDYEIQVRASDIFVDYPIGHYSAASFGSSDEIIRMGIRRGEEMYPVFKRLKDSLDRSYGADDTVKICARKQDKILVSSFTSEGLDPVEAAYFMKRLNFQENQEYTPESLSEHIRTVFSTGIFRKINYELSNNPDGSTNVCLDFEREPPTIIKTGLNYNTETGIALKVGLMRYGLLGPFSASFAGISLGENPQMALRNVYFFDRDRRLYVESSITGERTEMSVYNNNLSKTGLYNQKHLKAEVNLYKILSSNLLVGIGTRYEYLKYIPIIQTPQEAEGKINFVNSYAELKYNTLDAAYNPNAGSIVQAEAGVNFNQNPQFRYNDGNTILTEKSPAFSTKPYVTFRYYSAHYVPVYSHTIFLKVNSGIHLGNKLPMLNYFAVGGNNFVARNQVIFSGFRLNSLSSASVVAAQMGYKYKIAPSWFVSAGASWLWHDFVNNNLDIPSQKNGTAIGLDLTVGFRSVIGPIETSFIYNSINDRIIASFNVGYSFNFSK</sequence>
<accession>A0A1I1DGG2</accession>
<dbReference type="EMBL" id="FOLE01000001">
    <property type="protein sequence ID" value="SFB73462.1"/>
    <property type="molecule type" value="Genomic_DNA"/>
</dbReference>
<feature type="transmembrane region" description="Helical" evidence="5">
    <location>
        <begin position="6"/>
        <end position="28"/>
    </location>
</feature>
<dbReference type="Gene3D" id="3.10.20.310">
    <property type="entry name" value="membrane protein fhac"/>
    <property type="match status" value="1"/>
</dbReference>
<feature type="short sequence motif" description="GXSXG" evidence="4">
    <location>
        <begin position="94"/>
        <end position="98"/>
    </location>
</feature>
<reference evidence="7 8" key="1">
    <citation type="submission" date="2016-10" db="EMBL/GenBank/DDBJ databases">
        <authorList>
            <person name="de Groot N.N."/>
        </authorList>
    </citation>
    <scope>NUCLEOTIDE SEQUENCE [LARGE SCALE GENOMIC DNA]</scope>
    <source>
        <strain evidence="7 8">DSM 6793</strain>
    </source>
</reference>
<dbReference type="InterPro" id="IPR043864">
    <property type="entry name" value="Omp85-like_dom"/>
</dbReference>
<evidence type="ECO:0000256" key="3">
    <source>
        <dbReference type="ARBA" id="ARBA00023098"/>
    </source>
</evidence>
<proteinExistence type="predicted"/>
<feature type="domain" description="PNPLA" evidence="6">
    <location>
        <begin position="63"/>
        <end position="252"/>
    </location>
</feature>
<feature type="transmembrane region" description="Helical" evidence="5">
    <location>
        <begin position="40"/>
        <end position="56"/>
    </location>
</feature>
<keyword evidence="5" id="KW-0472">Membrane</keyword>
<gene>
    <name evidence="7" type="ORF">SAMN05421780_101172</name>
</gene>
<protein>
    <submittedName>
        <fullName evidence="7">NTE family protein</fullName>
    </submittedName>
</protein>
<dbReference type="InterPro" id="IPR002641">
    <property type="entry name" value="PNPLA_dom"/>
</dbReference>
<evidence type="ECO:0000256" key="1">
    <source>
        <dbReference type="ARBA" id="ARBA00022801"/>
    </source>
</evidence>
<keyword evidence="5" id="KW-1133">Transmembrane helix</keyword>
<evidence type="ECO:0000256" key="4">
    <source>
        <dbReference type="PROSITE-ProRule" id="PRU01161"/>
    </source>
</evidence>
<dbReference type="PANTHER" id="PTHR14226">
    <property type="entry name" value="NEUROPATHY TARGET ESTERASE/SWISS CHEESE D.MELANOGASTER"/>
    <property type="match status" value="1"/>
</dbReference>
<dbReference type="PANTHER" id="PTHR14226:SF76">
    <property type="entry name" value="NTE FAMILY PROTEIN RSSA"/>
    <property type="match status" value="1"/>
</dbReference>